<dbReference type="FunFam" id="3.40.50.2000:FF:000021">
    <property type="entry name" value="UDP-glucuronosyltransferase"/>
    <property type="match status" value="1"/>
</dbReference>
<dbReference type="SUPFAM" id="SSF53756">
    <property type="entry name" value="UDP-Glycosyltransferase/glycogen phosphorylase"/>
    <property type="match status" value="1"/>
</dbReference>
<accession>A0AA39GVZ4</accession>
<evidence type="ECO:0000256" key="6">
    <source>
        <dbReference type="SAM" id="Phobius"/>
    </source>
</evidence>
<gene>
    <name evidence="8" type="ORF">QR680_000614</name>
</gene>
<dbReference type="EC" id="2.4.1.17" evidence="2"/>
<dbReference type="InterPro" id="IPR050271">
    <property type="entry name" value="UDP-glycosyltransferase"/>
</dbReference>
<comment type="similarity">
    <text evidence="1">Belongs to the UDP-glycosyltransferase family.</text>
</comment>
<evidence type="ECO:0000256" key="7">
    <source>
        <dbReference type="SAM" id="SignalP"/>
    </source>
</evidence>
<dbReference type="Gene3D" id="3.40.50.2000">
    <property type="entry name" value="Glycogen Phosphorylase B"/>
    <property type="match status" value="1"/>
</dbReference>
<evidence type="ECO:0000256" key="5">
    <source>
        <dbReference type="ARBA" id="ARBA00047475"/>
    </source>
</evidence>
<keyword evidence="9" id="KW-1185">Reference proteome</keyword>
<dbReference type="InterPro" id="IPR035595">
    <property type="entry name" value="UDP_glycos_trans_CS"/>
</dbReference>
<dbReference type="PANTHER" id="PTHR48043:SF145">
    <property type="entry name" value="FI06409P-RELATED"/>
    <property type="match status" value="1"/>
</dbReference>
<proteinExistence type="inferred from homology"/>
<protein>
    <recommendedName>
        <fullName evidence="2">glucuronosyltransferase</fullName>
        <ecNumber evidence="2">2.4.1.17</ecNumber>
    </recommendedName>
</protein>
<reference evidence="8" key="1">
    <citation type="submission" date="2023-06" db="EMBL/GenBank/DDBJ databases">
        <title>Genomic analysis of the entomopathogenic nematode Steinernema hermaphroditum.</title>
        <authorList>
            <person name="Schwarz E.M."/>
            <person name="Heppert J.K."/>
            <person name="Baniya A."/>
            <person name="Schwartz H.T."/>
            <person name="Tan C.-H."/>
            <person name="Antoshechkin I."/>
            <person name="Sternberg P.W."/>
            <person name="Goodrich-Blair H."/>
            <person name="Dillman A.R."/>
        </authorList>
    </citation>
    <scope>NUCLEOTIDE SEQUENCE</scope>
    <source>
        <strain evidence="8">PS9179</strain>
        <tissue evidence="8">Whole animal</tissue>
    </source>
</reference>
<feature type="signal peptide" evidence="7">
    <location>
        <begin position="1"/>
        <end position="21"/>
    </location>
</feature>
<keyword evidence="6" id="KW-1133">Transmembrane helix</keyword>
<dbReference type="GO" id="GO:0015020">
    <property type="term" value="F:glucuronosyltransferase activity"/>
    <property type="evidence" value="ECO:0007669"/>
    <property type="project" value="UniProtKB-EC"/>
</dbReference>
<dbReference type="Pfam" id="PF00201">
    <property type="entry name" value="UDPGT"/>
    <property type="match status" value="1"/>
</dbReference>
<dbReference type="PROSITE" id="PS00375">
    <property type="entry name" value="UDPGT"/>
    <property type="match status" value="1"/>
</dbReference>
<evidence type="ECO:0000256" key="1">
    <source>
        <dbReference type="ARBA" id="ARBA00009995"/>
    </source>
</evidence>
<keyword evidence="6" id="KW-0812">Transmembrane</keyword>
<feature type="transmembrane region" description="Helical" evidence="6">
    <location>
        <begin position="659"/>
        <end position="682"/>
    </location>
</feature>
<sequence>MSSYVWLLLTVLFLFVDHTDPYKILVASPTLSHSHIHFQGSIADVLVEAGHEVHIFMPDYAPNEKTNGSTKAHRITKYKATTATKFADMPFKSDVFTNNIGFAFDFTGWDYFMNTSVQYCHDMANDEQLMSSMRAEHYDVAMAEGYTYCQFGIFHALGIRTKIVTLAISLTENLADVWGIPSPKSYVVNSLNGIPDAPKMTFYERLINMCAYASSTYYGFRRIARAENKILKARFGSDFPDLEDIIKNVSLAFINSMDFIDISRPTSRKIVYIGGLNIAQTKQHLSSDIQKVFQSARNGVVLFSFGGIVDTRYMSDELKTAFLQAFARFPDYNFIWKSNLSDAQTIMERYPNVHLVQWMDQTTILDHPKTRAFITHCGLNSLTESIHSAVPLLGIPLFGDQRYNAAIIKHRELGIHLSLEEVTEETVYDSLGRLLHTDKYRNNAIRFKKMLAKWPRNPKEEVKMWVKFAAQFPDLTMMNLYGSELDTITYHNLDVIVVVVTAVFFTLLTIIKTCIKIICAPTDFVVFKLSDLATFQKIYGGGPSMKAYKQKVDYRLGYCLILCLTTIATILCIYGLFFLSGYQEVTKYVNGTIDFLENVESLSTTTETASSTTDMGNETGLMETTVTTTQTTTTTTVDPNLLTIPELAAMYDRLNSSYITVWNLCALNVIVLILLIPFTCYFHQRAPTNKTAKLVYRVALFIALLFMLAQLIFLISPLFVSAYRFPDIVDRLFVTGKPQDPLLLANLEDSYACNFDFHEVLVQYRLQEPCIPKIKNSLFPAYTVIMLIVIDLIPFAFLAYTYAWDACIKDVGVVREARYRVEVNNQRRPQTREQILTKTLGREIVTTTASAAANHQGPRDAQLV</sequence>
<feature type="transmembrane region" description="Helical" evidence="6">
    <location>
        <begin position="556"/>
        <end position="579"/>
    </location>
</feature>
<comment type="caution">
    <text evidence="8">The sequence shown here is derived from an EMBL/GenBank/DDBJ whole genome shotgun (WGS) entry which is preliminary data.</text>
</comment>
<evidence type="ECO:0000256" key="4">
    <source>
        <dbReference type="ARBA" id="ARBA00022679"/>
    </source>
</evidence>
<keyword evidence="7" id="KW-0732">Signal</keyword>
<keyword evidence="4" id="KW-0808">Transferase</keyword>
<dbReference type="CDD" id="cd03784">
    <property type="entry name" value="GT1_Gtf-like"/>
    <property type="match status" value="1"/>
</dbReference>
<evidence type="ECO:0000313" key="8">
    <source>
        <dbReference type="EMBL" id="KAK0394199.1"/>
    </source>
</evidence>
<dbReference type="InterPro" id="IPR002213">
    <property type="entry name" value="UDP_glucos_trans"/>
</dbReference>
<feature type="transmembrane region" description="Helical" evidence="6">
    <location>
        <begin position="694"/>
        <end position="720"/>
    </location>
</feature>
<comment type="catalytic activity">
    <reaction evidence="5">
        <text>glucuronate acceptor + UDP-alpha-D-glucuronate = acceptor beta-D-glucuronoside + UDP + H(+)</text>
        <dbReference type="Rhea" id="RHEA:21032"/>
        <dbReference type="ChEBI" id="CHEBI:15378"/>
        <dbReference type="ChEBI" id="CHEBI:58052"/>
        <dbReference type="ChEBI" id="CHEBI:58223"/>
        <dbReference type="ChEBI" id="CHEBI:132367"/>
        <dbReference type="ChEBI" id="CHEBI:132368"/>
        <dbReference type="EC" id="2.4.1.17"/>
    </reaction>
</comment>
<dbReference type="PANTHER" id="PTHR48043">
    <property type="entry name" value="EG:EG0003.4 PROTEIN-RELATED"/>
    <property type="match status" value="1"/>
</dbReference>
<feature type="chain" id="PRO_5041393353" description="glucuronosyltransferase" evidence="7">
    <location>
        <begin position="22"/>
        <end position="864"/>
    </location>
</feature>
<keyword evidence="3" id="KW-0328">Glycosyltransferase</keyword>
<evidence type="ECO:0000256" key="3">
    <source>
        <dbReference type="ARBA" id="ARBA00022676"/>
    </source>
</evidence>
<dbReference type="Proteomes" id="UP001175271">
    <property type="component" value="Unassembled WGS sequence"/>
</dbReference>
<feature type="transmembrane region" description="Helical" evidence="6">
    <location>
        <begin position="779"/>
        <end position="800"/>
    </location>
</feature>
<evidence type="ECO:0000256" key="2">
    <source>
        <dbReference type="ARBA" id="ARBA00012544"/>
    </source>
</evidence>
<name>A0AA39GVZ4_9BILA</name>
<evidence type="ECO:0000313" key="9">
    <source>
        <dbReference type="Proteomes" id="UP001175271"/>
    </source>
</evidence>
<feature type="transmembrane region" description="Helical" evidence="6">
    <location>
        <begin position="493"/>
        <end position="511"/>
    </location>
</feature>
<keyword evidence="6" id="KW-0472">Membrane</keyword>
<organism evidence="8 9">
    <name type="scientific">Steinernema hermaphroditum</name>
    <dbReference type="NCBI Taxonomy" id="289476"/>
    <lineage>
        <taxon>Eukaryota</taxon>
        <taxon>Metazoa</taxon>
        <taxon>Ecdysozoa</taxon>
        <taxon>Nematoda</taxon>
        <taxon>Chromadorea</taxon>
        <taxon>Rhabditida</taxon>
        <taxon>Tylenchina</taxon>
        <taxon>Panagrolaimomorpha</taxon>
        <taxon>Strongyloidoidea</taxon>
        <taxon>Steinernematidae</taxon>
        <taxon>Steinernema</taxon>
    </lineage>
</organism>
<dbReference type="EMBL" id="JAUCMV010000005">
    <property type="protein sequence ID" value="KAK0394199.1"/>
    <property type="molecule type" value="Genomic_DNA"/>
</dbReference>
<dbReference type="AlphaFoldDB" id="A0AA39GVZ4"/>